<dbReference type="PANTHER" id="PTHR46494:SF1">
    <property type="entry name" value="CORA FAMILY METAL ION TRANSPORTER (EUROFUNG)"/>
    <property type="match status" value="1"/>
</dbReference>
<keyword evidence="9 12" id="KW-0472">Membrane</keyword>
<evidence type="ECO:0000256" key="9">
    <source>
        <dbReference type="ARBA" id="ARBA00023136"/>
    </source>
</evidence>
<dbReference type="GO" id="GO:0050897">
    <property type="term" value="F:cobalt ion binding"/>
    <property type="evidence" value="ECO:0007669"/>
    <property type="project" value="TreeGrafter"/>
</dbReference>
<dbReference type="SUPFAM" id="SSF144083">
    <property type="entry name" value="Magnesium transport protein CorA, transmembrane region"/>
    <property type="match status" value="1"/>
</dbReference>
<dbReference type="RefSeq" id="WP_091089385.1">
    <property type="nucleotide sequence ID" value="NZ_FNRD01000007.1"/>
</dbReference>
<reference evidence="14" key="1">
    <citation type="submission" date="2016-10" db="EMBL/GenBank/DDBJ databases">
        <authorList>
            <person name="Varghese N."/>
            <person name="Submissions S."/>
        </authorList>
    </citation>
    <scope>NUCLEOTIDE SEQUENCE [LARGE SCALE GENOMIC DNA]</scope>
    <source>
        <strain evidence="14">DSM 22376</strain>
    </source>
</reference>
<protein>
    <submittedName>
        <fullName evidence="13">Magnesium transporter</fullName>
    </submittedName>
</protein>
<keyword evidence="7 12" id="KW-1133">Transmembrane helix</keyword>
<evidence type="ECO:0000256" key="1">
    <source>
        <dbReference type="ARBA" id="ARBA00004651"/>
    </source>
</evidence>
<evidence type="ECO:0000256" key="6">
    <source>
        <dbReference type="ARBA" id="ARBA00022842"/>
    </source>
</evidence>
<dbReference type="GO" id="GO:0015087">
    <property type="term" value="F:cobalt ion transmembrane transporter activity"/>
    <property type="evidence" value="ECO:0007669"/>
    <property type="project" value="TreeGrafter"/>
</dbReference>
<comment type="similarity">
    <text evidence="2">Belongs to the CorA metal ion transporter (MIT) (TC 1.A.35) family.</text>
</comment>
<evidence type="ECO:0000313" key="13">
    <source>
        <dbReference type="EMBL" id="SEA67036.1"/>
    </source>
</evidence>
<evidence type="ECO:0000256" key="12">
    <source>
        <dbReference type="SAM" id="Phobius"/>
    </source>
</evidence>
<comment type="function">
    <text evidence="11">Mediates influx of magnesium ions. Alternates between open and closed states. Activated by low cytoplasmic Mg(2+) levels. Inactive when cytoplasmic Mg(2+) levels are high.</text>
</comment>
<keyword evidence="3" id="KW-0813">Transport</keyword>
<dbReference type="PANTHER" id="PTHR46494">
    <property type="entry name" value="CORA FAMILY METAL ION TRANSPORTER (EUROFUNG)"/>
    <property type="match status" value="1"/>
</dbReference>
<evidence type="ECO:0000313" key="14">
    <source>
        <dbReference type="Proteomes" id="UP000198951"/>
    </source>
</evidence>
<dbReference type="GO" id="GO:0005886">
    <property type="term" value="C:plasma membrane"/>
    <property type="evidence" value="ECO:0007669"/>
    <property type="project" value="UniProtKB-SubCell"/>
</dbReference>
<name>A0A1H4D3B5_9FLAO</name>
<dbReference type="InterPro" id="IPR045861">
    <property type="entry name" value="CorA_cytoplasmic_dom"/>
</dbReference>
<dbReference type="EMBL" id="FNRD01000007">
    <property type="protein sequence ID" value="SEA67036.1"/>
    <property type="molecule type" value="Genomic_DNA"/>
</dbReference>
<comment type="subcellular location">
    <subcellularLocation>
        <location evidence="1">Cell membrane</location>
        <topology evidence="1">Multi-pass membrane protein</topology>
    </subcellularLocation>
</comment>
<dbReference type="FunFam" id="1.20.58.340:FF:000004">
    <property type="entry name" value="Magnesium transport protein CorA"/>
    <property type="match status" value="1"/>
</dbReference>
<keyword evidence="5 12" id="KW-0812">Transmembrane</keyword>
<dbReference type="Proteomes" id="UP000198951">
    <property type="component" value="Unassembled WGS sequence"/>
</dbReference>
<dbReference type="GO" id="GO:0000287">
    <property type="term" value="F:magnesium ion binding"/>
    <property type="evidence" value="ECO:0007669"/>
    <property type="project" value="TreeGrafter"/>
</dbReference>
<organism evidence="13 14">
    <name type="scientific">Flavobacterium gillisiae</name>
    <dbReference type="NCBI Taxonomy" id="150146"/>
    <lineage>
        <taxon>Bacteria</taxon>
        <taxon>Pseudomonadati</taxon>
        <taxon>Bacteroidota</taxon>
        <taxon>Flavobacteriia</taxon>
        <taxon>Flavobacteriales</taxon>
        <taxon>Flavobacteriaceae</taxon>
        <taxon>Flavobacterium</taxon>
    </lineage>
</organism>
<proteinExistence type="inferred from homology"/>
<dbReference type="InterPro" id="IPR002523">
    <property type="entry name" value="MgTranspt_CorA/ZnTranspt_ZntB"/>
</dbReference>
<dbReference type="Gene3D" id="1.20.58.340">
    <property type="entry name" value="Magnesium transport protein CorA, transmembrane region"/>
    <property type="match status" value="1"/>
</dbReference>
<dbReference type="GO" id="GO:0015095">
    <property type="term" value="F:magnesium ion transmembrane transporter activity"/>
    <property type="evidence" value="ECO:0007669"/>
    <property type="project" value="TreeGrafter"/>
</dbReference>
<dbReference type="OrthoDB" id="9803416at2"/>
<evidence type="ECO:0000256" key="3">
    <source>
        <dbReference type="ARBA" id="ARBA00022448"/>
    </source>
</evidence>
<evidence type="ECO:0000256" key="10">
    <source>
        <dbReference type="ARBA" id="ARBA00034269"/>
    </source>
</evidence>
<keyword evidence="14" id="KW-1185">Reference proteome</keyword>
<feature type="transmembrane region" description="Helical" evidence="12">
    <location>
        <begin position="256"/>
        <end position="279"/>
    </location>
</feature>
<keyword evidence="8" id="KW-0406">Ion transport</keyword>
<keyword evidence="4" id="KW-1003">Cell membrane</keyword>
<evidence type="ECO:0000256" key="4">
    <source>
        <dbReference type="ARBA" id="ARBA00022475"/>
    </source>
</evidence>
<keyword evidence="6" id="KW-0460">Magnesium</keyword>
<evidence type="ECO:0000256" key="8">
    <source>
        <dbReference type="ARBA" id="ARBA00023065"/>
    </source>
</evidence>
<evidence type="ECO:0000256" key="2">
    <source>
        <dbReference type="ARBA" id="ARBA00009765"/>
    </source>
</evidence>
<evidence type="ECO:0000256" key="7">
    <source>
        <dbReference type="ARBA" id="ARBA00022989"/>
    </source>
</evidence>
<evidence type="ECO:0000256" key="11">
    <source>
        <dbReference type="ARBA" id="ARBA00045497"/>
    </source>
</evidence>
<dbReference type="SUPFAM" id="SSF143865">
    <property type="entry name" value="CorA soluble domain-like"/>
    <property type="match status" value="1"/>
</dbReference>
<dbReference type="AlphaFoldDB" id="A0A1H4D3B5"/>
<sequence>MIELYLKTNEVKKFNFISEIDTEAVDLFNIRIIDYTDSILNEVSEKFGIDMSIFKQKEDIEISSHYLKSHDQLSFNFSIPKYNSETLFKEEEIFIIIKNELVFYFLSSNIDNDFLKLTKTRYDFTSIHFGSHLEHFVFQIGIISDYYADLTEIISRRIKRFYENILHSKEYNEKDLDLIMILNFNNLLIKESISNFQRILHLLIQNKFELKTITTKINLELDDIAVISDHIQFNFERLDDLEDNINSKIDLEQNKIFRTLTIITVCISLPALIAGIYGMNFKYMPELEWDYGYPAAIGLMVISFVIALIYFKKRKWIK</sequence>
<accession>A0A1H4D3B5</accession>
<dbReference type="InterPro" id="IPR045863">
    <property type="entry name" value="CorA_TM1_TM2"/>
</dbReference>
<feature type="transmembrane region" description="Helical" evidence="12">
    <location>
        <begin position="291"/>
        <end position="311"/>
    </location>
</feature>
<gene>
    <name evidence="13" type="ORF">SAMN05443667_10728</name>
</gene>
<evidence type="ECO:0000256" key="5">
    <source>
        <dbReference type="ARBA" id="ARBA00022692"/>
    </source>
</evidence>
<dbReference type="Pfam" id="PF01544">
    <property type="entry name" value="CorA"/>
    <property type="match status" value="1"/>
</dbReference>
<dbReference type="STRING" id="150146.SAMN05443667_10728"/>
<comment type="catalytic activity">
    <reaction evidence="10">
        <text>Mg(2+)(in) = Mg(2+)(out)</text>
        <dbReference type="Rhea" id="RHEA:29827"/>
        <dbReference type="ChEBI" id="CHEBI:18420"/>
    </reaction>
</comment>